<dbReference type="RefSeq" id="WP_081149957.1">
    <property type="nucleotide sequence ID" value="NZ_LVYD01000054.1"/>
</dbReference>
<keyword evidence="1" id="KW-0732">Signal</keyword>
<dbReference type="InterPro" id="IPR058515">
    <property type="entry name" value="DUF8202"/>
</dbReference>
<dbReference type="Proteomes" id="UP000192796">
    <property type="component" value="Unassembled WGS sequence"/>
</dbReference>
<accession>A0A1V9FU98</accession>
<name>A0A1V9FU98_9BACT</name>
<proteinExistence type="predicted"/>
<feature type="chain" id="PRO_5012890210" description="DUF8202 domain-containing protein" evidence="1">
    <location>
        <begin position="21"/>
        <end position="647"/>
    </location>
</feature>
<dbReference type="STRING" id="1703345.A3860_29960"/>
<comment type="caution">
    <text evidence="3">The sequence shown here is derived from an EMBL/GenBank/DDBJ whole genome shotgun (WGS) entry which is preliminary data.</text>
</comment>
<protein>
    <recommendedName>
        <fullName evidence="2">DUF8202 domain-containing protein</fullName>
    </recommendedName>
</protein>
<dbReference type="AlphaFoldDB" id="A0A1V9FU98"/>
<sequence>MATLKTGSLLGMLWAITCTALCQSPSPGGIHGAIQWYSTDTGITTPGLRSRLPGDTGLLTFDKATTASLNFHPALVFTGANAINVNLAGHDLCSASYFTVYQSLDTAHENNIWHLSSDTRTGLVLTTNRMADLSAYQYMNYIDVVRAQPKVNVYVQNKEKDSLDTGMYSWTIGMKPTAPQLPVVNFRGYVPEVIAYNRALNSQERLQVASYLALKYGITLTEPGATYLNSAGETIWSGYDYPQWHHNIAAIGRDDSAALYQVKATSSNHPGLLTVSTADQLNNNSFLLWGDNGKPLTPAPKIAGLPVMLQTTWLMKSYGNVRAFTTDVVIDTKPVDAPLPVQPVYWLAIDRTGKGSFNMPGVEFVKMEKLDPQGKAYFRNLVWNKDSSGKAVWAVIAAQDLLLATTIQQPTCTQPRAGGLQVKILGGQSPFLLQVRNTGGLSTSKNISNSTVPVTIAGLAAGKYFLVVTDAAQHIYRDSFYLNNDDVPVPTALAASYELPAGRPLTINAADNMPNGLLWEWSGPNGFQSFNPQVTITEPGLYTVRCSTNGCGSQQDLKVTAAPNNMLSDVTVYPNPSPAAFNARVTLPKPAPVTMSVYAPDGRLITTQKGDNRSNYLFTGDLKSAGVYELVFTSGQSQTSKRLVIAK</sequence>
<feature type="domain" description="DUF8202" evidence="2">
    <location>
        <begin position="204"/>
        <end position="364"/>
    </location>
</feature>
<dbReference type="NCBIfam" id="TIGR04183">
    <property type="entry name" value="Por_Secre_tail"/>
    <property type="match status" value="1"/>
</dbReference>
<dbReference type="OrthoDB" id="2582440at2"/>
<feature type="signal peptide" evidence="1">
    <location>
        <begin position="1"/>
        <end position="20"/>
    </location>
</feature>
<gene>
    <name evidence="3" type="ORF">A3860_29960</name>
</gene>
<evidence type="ECO:0000259" key="2">
    <source>
        <dbReference type="Pfam" id="PF26628"/>
    </source>
</evidence>
<evidence type="ECO:0000313" key="3">
    <source>
        <dbReference type="EMBL" id="OQP61923.1"/>
    </source>
</evidence>
<organism evidence="3 4">
    <name type="scientific">Niastella vici</name>
    <dbReference type="NCBI Taxonomy" id="1703345"/>
    <lineage>
        <taxon>Bacteria</taxon>
        <taxon>Pseudomonadati</taxon>
        <taxon>Bacteroidota</taxon>
        <taxon>Chitinophagia</taxon>
        <taxon>Chitinophagales</taxon>
        <taxon>Chitinophagaceae</taxon>
        <taxon>Niastella</taxon>
    </lineage>
</organism>
<evidence type="ECO:0000256" key="1">
    <source>
        <dbReference type="SAM" id="SignalP"/>
    </source>
</evidence>
<evidence type="ECO:0000313" key="4">
    <source>
        <dbReference type="Proteomes" id="UP000192796"/>
    </source>
</evidence>
<reference evidence="3 4" key="1">
    <citation type="submission" date="2016-03" db="EMBL/GenBank/DDBJ databases">
        <title>Niastella vici sp. nov., isolated from farmland soil.</title>
        <authorList>
            <person name="Chen L."/>
            <person name="Wang D."/>
            <person name="Yang S."/>
            <person name="Wang G."/>
        </authorList>
    </citation>
    <scope>NUCLEOTIDE SEQUENCE [LARGE SCALE GENOMIC DNA]</scope>
    <source>
        <strain evidence="3 4">DJ57</strain>
    </source>
</reference>
<dbReference type="Pfam" id="PF26628">
    <property type="entry name" value="DUF8202"/>
    <property type="match status" value="1"/>
</dbReference>
<keyword evidence="4" id="KW-1185">Reference proteome</keyword>
<dbReference type="InterPro" id="IPR026444">
    <property type="entry name" value="Secre_tail"/>
</dbReference>
<dbReference type="EMBL" id="LVYD01000054">
    <property type="protein sequence ID" value="OQP61923.1"/>
    <property type="molecule type" value="Genomic_DNA"/>
</dbReference>